<keyword evidence="3" id="KW-0732">Signal</keyword>
<dbReference type="AlphaFoldDB" id="A0A433DNK5"/>
<dbReference type="InterPro" id="IPR029058">
    <property type="entry name" value="AB_hydrolase_fold"/>
</dbReference>
<evidence type="ECO:0000259" key="4">
    <source>
        <dbReference type="Pfam" id="PF00135"/>
    </source>
</evidence>
<dbReference type="InterPro" id="IPR019826">
    <property type="entry name" value="Carboxylesterase_B_AS"/>
</dbReference>
<comment type="similarity">
    <text evidence="1 3">Belongs to the type-B carboxylesterase/lipase family.</text>
</comment>
<protein>
    <recommendedName>
        <fullName evidence="3">Carboxylic ester hydrolase</fullName>
        <ecNumber evidence="3">3.1.1.-</ecNumber>
    </recommendedName>
</protein>
<organism evidence="5 6">
    <name type="scientific">Jimgerdemannia flammicorona</name>
    <dbReference type="NCBI Taxonomy" id="994334"/>
    <lineage>
        <taxon>Eukaryota</taxon>
        <taxon>Fungi</taxon>
        <taxon>Fungi incertae sedis</taxon>
        <taxon>Mucoromycota</taxon>
        <taxon>Mucoromycotina</taxon>
        <taxon>Endogonomycetes</taxon>
        <taxon>Endogonales</taxon>
        <taxon>Endogonaceae</taxon>
        <taxon>Jimgerdemannia</taxon>
    </lineage>
</organism>
<evidence type="ECO:0000313" key="6">
    <source>
        <dbReference type="Proteomes" id="UP000268093"/>
    </source>
</evidence>
<proteinExistence type="inferred from homology"/>
<keyword evidence="6" id="KW-1185">Reference proteome</keyword>
<dbReference type="PROSITE" id="PS00122">
    <property type="entry name" value="CARBOXYLESTERASE_B_1"/>
    <property type="match status" value="1"/>
</dbReference>
<dbReference type="Gene3D" id="3.40.50.1820">
    <property type="entry name" value="alpha/beta hydrolase"/>
    <property type="match status" value="1"/>
</dbReference>
<keyword evidence="2 3" id="KW-0378">Hydrolase</keyword>
<dbReference type="SUPFAM" id="SSF53474">
    <property type="entry name" value="alpha/beta-Hydrolases"/>
    <property type="match status" value="1"/>
</dbReference>
<dbReference type="PANTHER" id="PTHR43918:SF4">
    <property type="entry name" value="CARBOXYLIC ESTER HYDROLASE"/>
    <property type="match status" value="1"/>
</dbReference>
<dbReference type="GO" id="GO:0052689">
    <property type="term" value="F:carboxylic ester hydrolase activity"/>
    <property type="evidence" value="ECO:0007669"/>
    <property type="project" value="TreeGrafter"/>
</dbReference>
<feature type="domain" description="Carboxylesterase type B" evidence="4">
    <location>
        <begin position="27"/>
        <end position="520"/>
    </location>
</feature>
<sequence length="577" mass="63864">MRLLLAVFSYILVLQATFADALPLNSLIKTKSGLIQGFVDKITNVVNFLGIPYAEPPIGALRFQPAVPVKPWSNVFNATTFGHASVQLPLPPLKEAIFHQGVLLDQSEDSLNLNIWTPNANSKKHAVMLYIHGGMGLAGAGSFPWHNGQNAVSQGDVVYVTINYRLNAFGWIHLSTVAPNDFPNTTNLAISDQLTALKWVYDNIAQFGGDPNKITLIGHSAGAMSVATLLSLPDARPYIRRVILESVPWTMQTPSGYSKDIASAFLGALNLTAETAKAVYNLDVQTILSTTESVMSSNTNFIDGLTPYALTIDGKQFSEASLQALANNPPHGIDIMHGINYDEFHFWTQTRPGFADTTEEQALAYFAQVFEQPQDAYNIFKNALPAGTPPYEIVNRMGTDVLFRAGTWQLVEQLAADGINAYTYQFNYRSNAFNNTLGACHEIISPFTRDNVAIYEQLGSTLPGFGALPTRADKEKLARNMVATWTSFAKTGNPNNKHIPKWAPYDSDNHNVMMFAYNSSGYDIGYDVMQSDPDAVLRNEWRQQLSYWLLSNLENLYDYEYTDFVTTAISDEDCYSC</sequence>
<dbReference type="InterPro" id="IPR002018">
    <property type="entry name" value="CarbesteraseB"/>
</dbReference>
<evidence type="ECO:0000313" key="5">
    <source>
        <dbReference type="EMBL" id="RUP52315.1"/>
    </source>
</evidence>
<reference evidence="5 6" key="1">
    <citation type="journal article" date="2018" name="New Phytol.">
        <title>Phylogenomics of Endogonaceae and evolution of mycorrhizas within Mucoromycota.</title>
        <authorList>
            <person name="Chang Y."/>
            <person name="Desiro A."/>
            <person name="Na H."/>
            <person name="Sandor L."/>
            <person name="Lipzen A."/>
            <person name="Clum A."/>
            <person name="Barry K."/>
            <person name="Grigoriev I.V."/>
            <person name="Martin F.M."/>
            <person name="Stajich J.E."/>
            <person name="Smith M.E."/>
            <person name="Bonito G."/>
            <person name="Spatafora J.W."/>
        </authorList>
    </citation>
    <scope>NUCLEOTIDE SEQUENCE [LARGE SCALE GENOMIC DNA]</scope>
    <source>
        <strain evidence="5 6">GMNB39</strain>
    </source>
</reference>
<dbReference type="EC" id="3.1.1.-" evidence="3"/>
<feature type="signal peptide" evidence="3">
    <location>
        <begin position="1"/>
        <end position="21"/>
    </location>
</feature>
<accession>A0A433DNK5</accession>
<dbReference type="Proteomes" id="UP000268093">
    <property type="component" value="Unassembled WGS sequence"/>
</dbReference>
<evidence type="ECO:0000256" key="3">
    <source>
        <dbReference type="RuleBase" id="RU361235"/>
    </source>
</evidence>
<comment type="caution">
    <text evidence="5">The sequence shown here is derived from an EMBL/GenBank/DDBJ whole genome shotgun (WGS) entry which is preliminary data.</text>
</comment>
<evidence type="ECO:0000256" key="1">
    <source>
        <dbReference type="ARBA" id="ARBA00005964"/>
    </source>
</evidence>
<evidence type="ECO:0000256" key="2">
    <source>
        <dbReference type="ARBA" id="ARBA00022801"/>
    </source>
</evidence>
<feature type="chain" id="PRO_5018814629" description="Carboxylic ester hydrolase" evidence="3">
    <location>
        <begin position="22"/>
        <end position="577"/>
    </location>
</feature>
<dbReference type="OrthoDB" id="408631at2759"/>
<dbReference type="InterPro" id="IPR050654">
    <property type="entry name" value="AChE-related_enzymes"/>
</dbReference>
<dbReference type="EMBL" id="RBNI01000069">
    <property type="protein sequence ID" value="RUP52315.1"/>
    <property type="molecule type" value="Genomic_DNA"/>
</dbReference>
<name>A0A433DNK5_9FUNG</name>
<gene>
    <name evidence="5" type="ORF">BC936DRAFT_147854</name>
</gene>
<dbReference type="PANTHER" id="PTHR43918">
    <property type="entry name" value="ACETYLCHOLINESTERASE"/>
    <property type="match status" value="1"/>
</dbReference>
<dbReference type="Pfam" id="PF00135">
    <property type="entry name" value="COesterase"/>
    <property type="match status" value="1"/>
</dbReference>